<reference evidence="2" key="1">
    <citation type="submission" date="2020-04" db="EMBL/GenBank/DDBJ databases">
        <authorList>
            <person name="Chiriac C."/>
            <person name="Salcher M."/>
            <person name="Ghai R."/>
            <person name="Kavagutti S V."/>
        </authorList>
    </citation>
    <scope>NUCLEOTIDE SEQUENCE</scope>
</reference>
<gene>
    <name evidence="2" type="ORF">UFOVP134_22</name>
</gene>
<proteinExistence type="predicted"/>
<sequence length="193" mass="20763">MTFSFDTVTIRVTDGTRQTVDYAPTRVYELTGTITNAIEPYIIEGIDVLQKAGERYLGRTAPAATVSPPAATPKTKAAKAASPPPPPATSDPSSLEETKVETKASDPSSLEDTGEKAADPSAVEDWAKPSLVSDQELTVHTTRRNAELGDPGKVRALIQTYKPADAPATRVWTLAEIPQEQRADYLAKLKDLK</sequence>
<protein>
    <submittedName>
        <fullName evidence="2">Uncharacterized protein</fullName>
    </submittedName>
</protein>
<evidence type="ECO:0000313" key="2">
    <source>
        <dbReference type="EMBL" id="CAB4132081.1"/>
    </source>
</evidence>
<evidence type="ECO:0000256" key="1">
    <source>
        <dbReference type="SAM" id="MobiDB-lite"/>
    </source>
</evidence>
<accession>A0A6J5LCV2</accession>
<dbReference type="EMBL" id="LR796258">
    <property type="protein sequence ID" value="CAB4132081.1"/>
    <property type="molecule type" value="Genomic_DNA"/>
</dbReference>
<name>A0A6J5LCV2_9CAUD</name>
<feature type="compositionally biased region" description="Low complexity" evidence="1">
    <location>
        <begin position="63"/>
        <end position="81"/>
    </location>
</feature>
<feature type="region of interest" description="Disordered" evidence="1">
    <location>
        <begin position="63"/>
        <end position="130"/>
    </location>
</feature>
<organism evidence="2">
    <name type="scientific">uncultured Caudovirales phage</name>
    <dbReference type="NCBI Taxonomy" id="2100421"/>
    <lineage>
        <taxon>Viruses</taxon>
        <taxon>Duplodnaviria</taxon>
        <taxon>Heunggongvirae</taxon>
        <taxon>Uroviricota</taxon>
        <taxon>Caudoviricetes</taxon>
        <taxon>Peduoviridae</taxon>
        <taxon>Maltschvirus</taxon>
        <taxon>Maltschvirus maltsch</taxon>
    </lineage>
</organism>